<evidence type="ECO:0000313" key="7">
    <source>
        <dbReference type="EMBL" id="MFC0676613.1"/>
    </source>
</evidence>
<evidence type="ECO:0000256" key="2">
    <source>
        <dbReference type="ARBA" id="ARBA00022475"/>
    </source>
</evidence>
<name>A0ABV6RKW4_9GAMM</name>
<dbReference type="Pfam" id="PF03279">
    <property type="entry name" value="Lip_A_acyltrans"/>
    <property type="match status" value="1"/>
</dbReference>
<gene>
    <name evidence="7" type="ORF">ACFFGH_01940</name>
</gene>
<dbReference type="InterPro" id="IPR004960">
    <property type="entry name" value="LipA_acyltrans"/>
</dbReference>
<keyword evidence="3" id="KW-0997">Cell inner membrane</keyword>
<sequence>MNDATAARLLHALAAWLMRLPWRWLTSLADLIAMRSLRRNSREARVTGHNLELAYPDLLPAERAQLQQAIVRGTSRQALETLRFWTRPHAENLALIREVHGAELLDAAIARGAGVIIAAPHYGNWELLNQWLAVRTPLAILYAPPESKVGEAFLNRVRAAHGDADRVTQVRAEGTAVRELLRRLKGGGVVGILPDQQPKQGDGEFAPFFGVQALTMTLLGRLASRTGAAVLIAYCERIDARGPQFALHVEAMPQAIGDADVQASVAALNLAVERVARRDPAQYQWTYKRYSLRPPGSGEDNPYWPDCY</sequence>
<protein>
    <submittedName>
        <fullName evidence="7">Lauroyl acyltransferase</fullName>
    </submittedName>
</protein>
<organism evidence="7 8">
    <name type="scientific">Lysobacter korlensis</name>
    <dbReference type="NCBI Taxonomy" id="553636"/>
    <lineage>
        <taxon>Bacteria</taxon>
        <taxon>Pseudomonadati</taxon>
        <taxon>Pseudomonadota</taxon>
        <taxon>Gammaproteobacteria</taxon>
        <taxon>Lysobacterales</taxon>
        <taxon>Lysobacteraceae</taxon>
        <taxon>Lysobacter</taxon>
    </lineage>
</organism>
<accession>A0ABV6RKW4</accession>
<comment type="subcellular location">
    <subcellularLocation>
        <location evidence="1">Cell inner membrane</location>
    </subcellularLocation>
</comment>
<dbReference type="PIRSF" id="PIRSF026649">
    <property type="entry name" value="MsbB"/>
    <property type="match status" value="1"/>
</dbReference>
<dbReference type="PANTHER" id="PTHR30606:SF10">
    <property type="entry name" value="PHOSPHATIDYLINOSITOL MANNOSIDE ACYLTRANSFERASE"/>
    <property type="match status" value="1"/>
</dbReference>
<keyword evidence="4" id="KW-0808">Transferase</keyword>
<keyword evidence="5" id="KW-0472">Membrane</keyword>
<dbReference type="EMBL" id="JBHLTG010000001">
    <property type="protein sequence ID" value="MFC0676613.1"/>
    <property type="molecule type" value="Genomic_DNA"/>
</dbReference>
<reference evidence="7 8" key="1">
    <citation type="submission" date="2024-09" db="EMBL/GenBank/DDBJ databases">
        <authorList>
            <person name="Sun Q."/>
            <person name="Mori K."/>
        </authorList>
    </citation>
    <scope>NUCLEOTIDE SEQUENCE [LARGE SCALE GENOMIC DNA]</scope>
    <source>
        <strain evidence="7 8">KCTC 23076</strain>
    </source>
</reference>
<dbReference type="PANTHER" id="PTHR30606">
    <property type="entry name" value="LIPID A BIOSYNTHESIS LAUROYL ACYLTRANSFERASE"/>
    <property type="match status" value="1"/>
</dbReference>
<keyword evidence="6 7" id="KW-0012">Acyltransferase</keyword>
<keyword evidence="8" id="KW-1185">Reference proteome</keyword>
<dbReference type="CDD" id="cd07984">
    <property type="entry name" value="LPLAT_LABLAT-like"/>
    <property type="match status" value="1"/>
</dbReference>
<evidence type="ECO:0000256" key="3">
    <source>
        <dbReference type="ARBA" id="ARBA00022519"/>
    </source>
</evidence>
<evidence type="ECO:0000256" key="6">
    <source>
        <dbReference type="ARBA" id="ARBA00023315"/>
    </source>
</evidence>
<dbReference type="GO" id="GO:0016746">
    <property type="term" value="F:acyltransferase activity"/>
    <property type="evidence" value="ECO:0007669"/>
    <property type="project" value="UniProtKB-KW"/>
</dbReference>
<evidence type="ECO:0000256" key="5">
    <source>
        <dbReference type="ARBA" id="ARBA00023136"/>
    </source>
</evidence>
<evidence type="ECO:0000313" key="8">
    <source>
        <dbReference type="Proteomes" id="UP001589896"/>
    </source>
</evidence>
<dbReference type="Proteomes" id="UP001589896">
    <property type="component" value="Unassembled WGS sequence"/>
</dbReference>
<keyword evidence="2" id="KW-1003">Cell membrane</keyword>
<proteinExistence type="predicted"/>
<evidence type="ECO:0000256" key="4">
    <source>
        <dbReference type="ARBA" id="ARBA00022679"/>
    </source>
</evidence>
<comment type="caution">
    <text evidence="7">The sequence shown here is derived from an EMBL/GenBank/DDBJ whole genome shotgun (WGS) entry which is preliminary data.</text>
</comment>
<dbReference type="RefSeq" id="WP_386664341.1">
    <property type="nucleotide sequence ID" value="NZ_JBHLTG010000001.1"/>
</dbReference>
<dbReference type="NCBIfam" id="NF006438">
    <property type="entry name" value="PRK08734.1"/>
    <property type="match status" value="1"/>
</dbReference>
<evidence type="ECO:0000256" key="1">
    <source>
        <dbReference type="ARBA" id="ARBA00004533"/>
    </source>
</evidence>